<dbReference type="AlphaFoldDB" id="A0A6G1IAZ8"/>
<keyword evidence="4" id="KW-1185">Reference proteome</keyword>
<evidence type="ECO:0000256" key="2">
    <source>
        <dbReference type="SAM" id="Phobius"/>
    </source>
</evidence>
<sequence length="190" mass="20544">MSTVQSEKTTFGVIIEKPATPDPATKRPQHLHLAHSKDNVLTGAPASPRSIPSTAGLEPMTPKSQLSARQPVAPEDADLHAKPVPRIYAHDLESQCHFAGSDHTKLSQERTKDCTMWPSRDALKAKAKENKRQRSFNPLRRLGKRQRLAVQIVIALVIIGAAVGIGVGVSRRVGGGVFESNGQSKPIPTN</sequence>
<name>A0A6G1IAZ8_9PEZI</name>
<keyword evidence="2" id="KW-0472">Membrane</keyword>
<keyword evidence="2" id="KW-1133">Transmembrane helix</keyword>
<feature type="region of interest" description="Disordered" evidence="1">
    <location>
        <begin position="1"/>
        <end position="75"/>
    </location>
</feature>
<proteinExistence type="predicted"/>
<dbReference type="OrthoDB" id="5387214at2759"/>
<evidence type="ECO:0000256" key="1">
    <source>
        <dbReference type="SAM" id="MobiDB-lite"/>
    </source>
</evidence>
<organism evidence="3 4">
    <name type="scientific">Trichodelitschia bisporula</name>
    <dbReference type="NCBI Taxonomy" id="703511"/>
    <lineage>
        <taxon>Eukaryota</taxon>
        <taxon>Fungi</taxon>
        <taxon>Dikarya</taxon>
        <taxon>Ascomycota</taxon>
        <taxon>Pezizomycotina</taxon>
        <taxon>Dothideomycetes</taxon>
        <taxon>Dothideomycetes incertae sedis</taxon>
        <taxon>Phaeotrichales</taxon>
        <taxon>Phaeotrichaceae</taxon>
        <taxon>Trichodelitschia</taxon>
    </lineage>
</organism>
<gene>
    <name evidence="3" type="ORF">EJ06DRAFT_27765</name>
</gene>
<protein>
    <submittedName>
        <fullName evidence="3">Uncharacterized protein</fullName>
    </submittedName>
</protein>
<dbReference type="Proteomes" id="UP000799640">
    <property type="component" value="Unassembled WGS sequence"/>
</dbReference>
<accession>A0A6G1IAZ8</accession>
<reference evidence="3" key="1">
    <citation type="journal article" date="2020" name="Stud. Mycol.">
        <title>101 Dothideomycetes genomes: a test case for predicting lifestyles and emergence of pathogens.</title>
        <authorList>
            <person name="Haridas S."/>
            <person name="Albert R."/>
            <person name="Binder M."/>
            <person name="Bloem J."/>
            <person name="Labutti K."/>
            <person name="Salamov A."/>
            <person name="Andreopoulos B."/>
            <person name="Baker S."/>
            <person name="Barry K."/>
            <person name="Bills G."/>
            <person name="Bluhm B."/>
            <person name="Cannon C."/>
            <person name="Castanera R."/>
            <person name="Culley D."/>
            <person name="Daum C."/>
            <person name="Ezra D."/>
            <person name="Gonzalez J."/>
            <person name="Henrissat B."/>
            <person name="Kuo A."/>
            <person name="Liang C."/>
            <person name="Lipzen A."/>
            <person name="Lutzoni F."/>
            <person name="Magnuson J."/>
            <person name="Mondo S."/>
            <person name="Nolan M."/>
            <person name="Ohm R."/>
            <person name="Pangilinan J."/>
            <person name="Park H.-J."/>
            <person name="Ramirez L."/>
            <person name="Alfaro M."/>
            <person name="Sun H."/>
            <person name="Tritt A."/>
            <person name="Yoshinaga Y."/>
            <person name="Zwiers L.-H."/>
            <person name="Turgeon B."/>
            <person name="Goodwin S."/>
            <person name="Spatafora J."/>
            <person name="Crous P."/>
            <person name="Grigoriev I."/>
        </authorList>
    </citation>
    <scope>NUCLEOTIDE SEQUENCE</scope>
    <source>
        <strain evidence="3">CBS 262.69</strain>
    </source>
</reference>
<evidence type="ECO:0000313" key="4">
    <source>
        <dbReference type="Proteomes" id="UP000799640"/>
    </source>
</evidence>
<dbReference type="EMBL" id="ML996687">
    <property type="protein sequence ID" value="KAF2405483.1"/>
    <property type="molecule type" value="Genomic_DNA"/>
</dbReference>
<feature type="transmembrane region" description="Helical" evidence="2">
    <location>
        <begin position="148"/>
        <end position="169"/>
    </location>
</feature>
<keyword evidence="2" id="KW-0812">Transmembrane</keyword>
<evidence type="ECO:0000313" key="3">
    <source>
        <dbReference type="EMBL" id="KAF2405483.1"/>
    </source>
</evidence>